<evidence type="ECO:0000313" key="4">
    <source>
        <dbReference type="EMBL" id="MDO9711965.1"/>
    </source>
</evidence>
<dbReference type="Gene3D" id="3.40.190.10">
    <property type="entry name" value="Periplasmic binding protein-like II"/>
    <property type="match status" value="1"/>
</dbReference>
<organism evidence="4 5">
    <name type="scientific">Paracraurococcus lichenis</name>
    <dbReference type="NCBI Taxonomy" id="3064888"/>
    <lineage>
        <taxon>Bacteria</taxon>
        <taxon>Pseudomonadati</taxon>
        <taxon>Pseudomonadota</taxon>
        <taxon>Alphaproteobacteria</taxon>
        <taxon>Acetobacterales</taxon>
        <taxon>Roseomonadaceae</taxon>
        <taxon>Paracraurococcus</taxon>
    </lineage>
</organism>
<accession>A0ABT9E7C3</accession>
<comment type="caution">
    <text evidence="4">The sequence shown here is derived from an EMBL/GenBank/DDBJ whole genome shotgun (WGS) entry which is preliminary data.</text>
</comment>
<gene>
    <name evidence="4" type="ORF">Q7A36_26720</name>
</gene>
<comment type="subcellular location">
    <subcellularLocation>
        <location evidence="1">Periplasm</location>
    </subcellularLocation>
</comment>
<feature type="chain" id="PRO_5045290559" evidence="3">
    <location>
        <begin position="29"/>
        <end position="449"/>
    </location>
</feature>
<name>A0ABT9E7C3_9PROT</name>
<dbReference type="RefSeq" id="WP_305106820.1">
    <property type="nucleotide sequence ID" value="NZ_JAUTWS010000037.1"/>
</dbReference>
<feature type="signal peptide" evidence="3">
    <location>
        <begin position="1"/>
        <end position="28"/>
    </location>
</feature>
<evidence type="ECO:0000313" key="5">
    <source>
        <dbReference type="Proteomes" id="UP001243009"/>
    </source>
</evidence>
<comment type="similarity">
    <text evidence="2">Belongs to the bacterial solute-binding protein 1 family.</text>
</comment>
<evidence type="ECO:0000256" key="2">
    <source>
        <dbReference type="ARBA" id="ARBA00008520"/>
    </source>
</evidence>
<protein>
    <submittedName>
        <fullName evidence="4">Extracellular solute-binding protein</fullName>
    </submittedName>
</protein>
<dbReference type="PANTHER" id="PTHR43649:SF30">
    <property type="entry name" value="ABC TRANSPORTER SUBSTRATE-BINDING PROTEIN"/>
    <property type="match status" value="1"/>
</dbReference>
<reference evidence="4 5" key="1">
    <citation type="submission" date="2023-08" db="EMBL/GenBank/DDBJ databases">
        <title>The draft genome sequence of Paracraurococcus sp. LOR1-02.</title>
        <authorList>
            <person name="Kingkaew E."/>
            <person name="Tanasupawat S."/>
        </authorList>
    </citation>
    <scope>NUCLEOTIDE SEQUENCE [LARGE SCALE GENOMIC DNA]</scope>
    <source>
        <strain evidence="4 5">LOR1-02</strain>
    </source>
</reference>
<keyword evidence="5" id="KW-1185">Reference proteome</keyword>
<dbReference type="Pfam" id="PF01547">
    <property type="entry name" value="SBP_bac_1"/>
    <property type="match status" value="1"/>
</dbReference>
<dbReference type="InterPro" id="IPR050490">
    <property type="entry name" value="Bact_solute-bd_prot1"/>
</dbReference>
<dbReference type="PANTHER" id="PTHR43649">
    <property type="entry name" value="ARABINOSE-BINDING PROTEIN-RELATED"/>
    <property type="match status" value="1"/>
</dbReference>
<evidence type="ECO:0000256" key="1">
    <source>
        <dbReference type="ARBA" id="ARBA00004418"/>
    </source>
</evidence>
<evidence type="ECO:0000256" key="3">
    <source>
        <dbReference type="SAM" id="SignalP"/>
    </source>
</evidence>
<proteinExistence type="inferred from homology"/>
<keyword evidence="3" id="KW-0732">Signal</keyword>
<dbReference type="SUPFAM" id="SSF53850">
    <property type="entry name" value="Periplasmic binding protein-like II"/>
    <property type="match status" value="1"/>
</dbReference>
<dbReference type="Proteomes" id="UP001243009">
    <property type="component" value="Unassembled WGS sequence"/>
</dbReference>
<sequence length="449" mass="49517">MTRYGMTRRAALRLGVAGAALPVVHVHAQGTAGVLRCGFWEHWVPAGNDIIRELCEEWGAKNRMEVRIDRLVSAGNQILLTIASQAQSRSGHDIIAMPTWSPGEHARLLEPVDDVVARLQKKYGAIVPAAEYLAKREGAWRAVPAIAGTQTKPPCIRYDLFEQHAGIDIRAMWPARPEQGPGAETWNWDTFLVAAEKCANAGYPFALPMGQYSDAVDWVGAMFRSFGASMMDDEGRVTVRGNAKLRQAVDYTLRLTKFLPRDVWAWDDASNNRALIAGKTALAFNPPSAWAVAKRDAPQVAEKCWYAPFPAGPVGRFTPYLPYFWGIWSFSRQKTAAKSLLEFLSDRSSAERQATTTNGYDIPPFQSMSDFRVWETEGPPTGFAYNYPDKPHQKGSLTVAFAPAPAEIAVQAYVQAINTKLIARIAEGGQSTDQALAWAEGELRNFAKG</sequence>
<dbReference type="EMBL" id="JAUTWS010000037">
    <property type="protein sequence ID" value="MDO9711965.1"/>
    <property type="molecule type" value="Genomic_DNA"/>
</dbReference>
<dbReference type="InterPro" id="IPR006059">
    <property type="entry name" value="SBP"/>
</dbReference>